<comment type="function">
    <text evidence="6">Exonuclease involved in the 3' processing of various precursor tRNAs. Initiates hydrolysis at the 3'-terminus of an RNA molecule and releases 5'-mononucleotides.</text>
</comment>
<protein>
    <recommendedName>
        <fullName evidence="6">Ribonuclease D</fullName>
        <shortName evidence="6">RNase D</shortName>
        <ecNumber evidence="6">3.1.13.5</ecNumber>
    </recommendedName>
</protein>
<dbReference type="AlphaFoldDB" id="A0YC02"/>
<feature type="domain" description="HRDC" evidence="7">
    <location>
        <begin position="220"/>
        <end position="300"/>
    </location>
</feature>
<keyword evidence="2 6" id="KW-0819">tRNA processing</keyword>
<dbReference type="PROSITE" id="PS50967">
    <property type="entry name" value="HRDC"/>
    <property type="match status" value="1"/>
</dbReference>
<dbReference type="NCBIfam" id="TIGR01388">
    <property type="entry name" value="rnd"/>
    <property type="match status" value="1"/>
</dbReference>
<dbReference type="InterPro" id="IPR010997">
    <property type="entry name" value="HRDC-like_sf"/>
</dbReference>
<dbReference type="SMART" id="SM00341">
    <property type="entry name" value="HRDC"/>
    <property type="match status" value="1"/>
</dbReference>
<comment type="subcellular location">
    <subcellularLocation>
        <location evidence="6">Cytoplasm</location>
    </subcellularLocation>
</comment>
<dbReference type="GO" id="GO:0042780">
    <property type="term" value="P:tRNA 3'-end processing"/>
    <property type="evidence" value="ECO:0007669"/>
    <property type="project" value="UniProtKB-UniRule"/>
</dbReference>
<keyword evidence="4 6" id="KW-0378">Hydrolase</keyword>
<evidence type="ECO:0000256" key="2">
    <source>
        <dbReference type="ARBA" id="ARBA00022694"/>
    </source>
</evidence>
<gene>
    <name evidence="6" type="primary">rnd</name>
    <name evidence="8" type="ORF">GP2143_07224</name>
</gene>
<dbReference type="GO" id="GO:0000166">
    <property type="term" value="F:nucleotide binding"/>
    <property type="evidence" value="ECO:0007669"/>
    <property type="project" value="InterPro"/>
</dbReference>
<dbReference type="InterPro" id="IPR002121">
    <property type="entry name" value="HRDC_dom"/>
</dbReference>
<keyword evidence="1 6" id="KW-0963">Cytoplasm</keyword>
<dbReference type="SMART" id="SM00474">
    <property type="entry name" value="35EXOc"/>
    <property type="match status" value="1"/>
</dbReference>
<dbReference type="InterPro" id="IPR036397">
    <property type="entry name" value="RNaseH_sf"/>
</dbReference>
<dbReference type="CDD" id="cd06142">
    <property type="entry name" value="RNaseD_exo"/>
    <property type="match status" value="1"/>
</dbReference>
<name>A0YC02_9GAMM</name>
<evidence type="ECO:0000256" key="4">
    <source>
        <dbReference type="ARBA" id="ARBA00022801"/>
    </source>
</evidence>
<dbReference type="Pfam" id="PF00570">
    <property type="entry name" value="HRDC"/>
    <property type="match status" value="1"/>
</dbReference>
<dbReference type="HAMAP" id="MF_01899">
    <property type="entry name" value="RNase_D"/>
    <property type="match status" value="1"/>
</dbReference>
<organism evidence="8 9">
    <name type="scientific">marine gamma proteobacterium HTCC2143</name>
    <dbReference type="NCBI Taxonomy" id="247633"/>
    <lineage>
        <taxon>Bacteria</taxon>
        <taxon>Pseudomonadati</taxon>
        <taxon>Pseudomonadota</taxon>
        <taxon>Gammaproteobacteria</taxon>
        <taxon>Cellvibrionales</taxon>
        <taxon>Spongiibacteraceae</taxon>
        <taxon>BD1-7 clade</taxon>
    </lineage>
</organism>
<evidence type="ECO:0000313" key="8">
    <source>
        <dbReference type="EMBL" id="EAW31321.1"/>
    </source>
</evidence>
<dbReference type="Pfam" id="PF01612">
    <property type="entry name" value="DNA_pol_A_exo1"/>
    <property type="match status" value="1"/>
</dbReference>
<evidence type="ECO:0000313" key="9">
    <source>
        <dbReference type="Proteomes" id="UP000004931"/>
    </source>
</evidence>
<reference evidence="8 9" key="1">
    <citation type="journal article" date="2010" name="J. Bacteriol.">
        <title>Genome sequence of the oligotrophic marine Gammaproteobacterium HTCC2143, isolated from the Oregon Coast.</title>
        <authorList>
            <person name="Oh H.M."/>
            <person name="Kang I."/>
            <person name="Ferriera S."/>
            <person name="Giovannoni S.J."/>
            <person name="Cho J.C."/>
        </authorList>
    </citation>
    <scope>NUCLEOTIDE SEQUENCE [LARGE SCALE GENOMIC DNA]</scope>
    <source>
        <strain evidence="8 9">HTCC2143</strain>
    </source>
</reference>
<comment type="similarity">
    <text evidence="6">Belongs to the RNase D family.</text>
</comment>
<comment type="caution">
    <text evidence="8">The sequence shown here is derived from an EMBL/GenBank/DDBJ whole genome shotgun (WGS) entry which is preliminary data.</text>
</comment>
<dbReference type="PANTHER" id="PTHR47649:SF1">
    <property type="entry name" value="RIBONUCLEASE D"/>
    <property type="match status" value="1"/>
</dbReference>
<keyword evidence="3 6" id="KW-0540">Nuclease</keyword>
<dbReference type="eggNOG" id="COG0349">
    <property type="taxonomic scope" value="Bacteria"/>
</dbReference>
<dbReference type="Pfam" id="PF21293">
    <property type="entry name" value="RNAseD_HRDC_C"/>
    <property type="match status" value="1"/>
</dbReference>
<proteinExistence type="inferred from homology"/>
<dbReference type="OrthoDB" id="9800549at2"/>
<sequence>MEDSKHAGRQVHPVYIDDNETLRKFCLQWQHAAVLALDTEFIRTDTFYPIGALLQISEGTGCFLIDPLSIDDFSPLTALLTDPAIVKVLHSCSEDLEVFERLFQVLPQPLIDTQIAAGLDGYGFSLGYQKMTEALLQIHVAKGETRSNWLQRPLTESQIHYAALDVAYLPEMYQQLKQSLESKGRWQWLLDECSPLTNGQSDTDAITQYYKKVKSVWKLSSRQLGVLRLVVEWRESEARHRDRPRGRILKDKSCFEIARTQPRDVKALSSIEDVGQSTLRNYGQELLKLVMTGIKLAESELPAQLPKPLPPQTGTLLKQLKAHVSHRAEHLQMAPELLVRKRDYEELLRSGFNNRDYQLPASLCGWRKDVIGDDLLNIVLKQST</sequence>
<dbReference type="InterPro" id="IPR006292">
    <property type="entry name" value="RNase_D"/>
</dbReference>
<keyword evidence="9" id="KW-1185">Reference proteome</keyword>
<dbReference type="InterPro" id="IPR051086">
    <property type="entry name" value="RNase_D-like"/>
</dbReference>
<dbReference type="GO" id="GO:0005737">
    <property type="term" value="C:cytoplasm"/>
    <property type="evidence" value="ECO:0007669"/>
    <property type="project" value="UniProtKB-SubCell"/>
</dbReference>
<keyword evidence="5 6" id="KW-0269">Exonuclease</keyword>
<dbReference type="PANTHER" id="PTHR47649">
    <property type="entry name" value="RIBONUCLEASE D"/>
    <property type="match status" value="1"/>
</dbReference>
<dbReference type="GO" id="GO:0033890">
    <property type="term" value="F:ribonuclease D activity"/>
    <property type="evidence" value="ECO:0007669"/>
    <property type="project" value="UniProtKB-UniRule"/>
</dbReference>
<dbReference type="InterPro" id="IPR048579">
    <property type="entry name" value="RNAseD_HRDC_C"/>
</dbReference>
<dbReference type="SUPFAM" id="SSF47819">
    <property type="entry name" value="HRDC-like"/>
    <property type="match status" value="2"/>
</dbReference>
<dbReference type="InterPro" id="IPR044876">
    <property type="entry name" value="HRDC_dom_sf"/>
</dbReference>
<dbReference type="SUPFAM" id="SSF53098">
    <property type="entry name" value="Ribonuclease H-like"/>
    <property type="match status" value="1"/>
</dbReference>
<dbReference type="EMBL" id="AAVT01000003">
    <property type="protein sequence ID" value="EAW31321.1"/>
    <property type="molecule type" value="Genomic_DNA"/>
</dbReference>
<dbReference type="STRING" id="247633.GP2143_07224"/>
<evidence type="ECO:0000256" key="3">
    <source>
        <dbReference type="ARBA" id="ARBA00022722"/>
    </source>
</evidence>
<evidence type="ECO:0000256" key="6">
    <source>
        <dbReference type="HAMAP-Rule" id="MF_01899"/>
    </source>
</evidence>
<dbReference type="GO" id="GO:0003676">
    <property type="term" value="F:nucleic acid binding"/>
    <property type="evidence" value="ECO:0007669"/>
    <property type="project" value="InterPro"/>
</dbReference>
<evidence type="ECO:0000256" key="1">
    <source>
        <dbReference type="ARBA" id="ARBA00022490"/>
    </source>
</evidence>
<comment type="catalytic activity">
    <reaction evidence="6">
        <text>Exonucleolytic cleavage that removes extra residues from the 3'-terminus of tRNA to produce 5'-mononucleotides.</text>
        <dbReference type="EC" id="3.1.13.5"/>
    </reaction>
</comment>
<dbReference type="EC" id="3.1.13.5" evidence="6"/>
<evidence type="ECO:0000256" key="5">
    <source>
        <dbReference type="ARBA" id="ARBA00022839"/>
    </source>
</evidence>
<comment type="cofactor">
    <cofactor evidence="6">
        <name>a divalent metal cation</name>
        <dbReference type="ChEBI" id="CHEBI:60240"/>
    </cofactor>
</comment>
<evidence type="ECO:0000259" key="7">
    <source>
        <dbReference type="PROSITE" id="PS50967"/>
    </source>
</evidence>
<dbReference type="Gene3D" id="1.10.150.80">
    <property type="entry name" value="HRDC domain"/>
    <property type="match status" value="2"/>
</dbReference>
<dbReference type="GO" id="GO:0008408">
    <property type="term" value="F:3'-5' exonuclease activity"/>
    <property type="evidence" value="ECO:0007669"/>
    <property type="project" value="InterPro"/>
</dbReference>
<dbReference type="InterPro" id="IPR012337">
    <property type="entry name" value="RNaseH-like_sf"/>
</dbReference>
<accession>A0YC02</accession>
<dbReference type="Gene3D" id="3.30.420.10">
    <property type="entry name" value="Ribonuclease H-like superfamily/Ribonuclease H"/>
    <property type="match status" value="1"/>
</dbReference>
<dbReference type="Proteomes" id="UP000004931">
    <property type="component" value="Unassembled WGS sequence"/>
</dbReference>
<dbReference type="InterPro" id="IPR002562">
    <property type="entry name" value="3'-5'_exonuclease_dom"/>
</dbReference>